<dbReference type="AlphaFoldDB" id="A0A6M3MBL6"/>
<evidence type="ECO:0000256" key="1">
    <source>
        <dbReference type="SAM" id="MobiDB-lite"/>
    </source>
</evidence>
<accession>A0A6M3MBL6</accession>
<evidence type="ECO:0000313" key="2">
    <source>
        <dbReference type="EMBL" id="QJB02202.1"/>
    </source>
</evidence>
<gene>
    <name evidence="2" type="ORF">MM171B01422_0018</name>
</gene>
<name>A0A6M3MBL6_9ZZZZ</name>
<sequence>MSKRGLKPKSEGTGRNQLCRCHSGKKYKHCHGDQSKGTAALPVDSPTPPVRNTTPQNMDQFIREMKLNAMRDMHIELRNRKRY</sequence>
<dbReference type="Gene3D" id="3.10.450.50">
    <property type="match status" value="1"/>
</dbReference>
<dbReference type="InterPro" id="IPR004027">
    <property type="entry name" value="SEC_C_motif"/>
</dbReference>
<protein>
    <submittedName>
        <fullName evidence="2">Putative SEC-C motif contining protein</fullName>
    </submittedName>
</protein>
<organism evidence="2">
    <name type="scientific">viral metagenome</name>
    <dbReference type="NCBI Taxonomy" id="1070528"/>
    <lineage>
        <taxon>unclassified sequences</taxon>
        <taxon>metagenomes</taxon>
        <taxon>organismal metagenomes</taxon>
    </lineage>
</organism>
<dbReference type="Pfam" id="PF02810">
    <property type="entry name" value="SEC-C"/>
    <property type="match status" value="1"/>
</dbReference>
<dbReference type="EMBL" id="MT143765">
    <property type="protein sequence ID" value="QJB02202.1"/>
    <property type="molecule type" value="Genomic_DNA"/>
</dbReference>
<dbReference type="SUPFAM" id="SSF103642">
    <property type="entry name" value="Sec-C motif"/>
    <property type="match status" value="1"/>
</dbReference>
<reference evidence="2" key="1">
    <citation type="submission" date="2020-03" db="EMBL/GenBank/DDBJ databases">
        <title>The deep terrestrial virosphere.</title>
        <authorList>
            <person name="Holmfeldt K."/>
            <person name="Nilsson E."/>
            <person name="Simone D."/>
            <person name="Lopez-Fernandez M."/>
            <person name="Wu X."/>
            <person name="de Brujin I."/>
            <person name="Lundin D."/>
            <person name="Andersson A."/>
            <person name="Bertilsson S."/>
            <person name="Dopson M."/>
        </authorList>
    </citation>
    <scope>NUCLEOTIDE SEQUENCE</scope>
    <source>
        <strain evidence="2">MM171B01422</strain>
    </source>
</reference>
<proteinExistence type="predicted"/>
<feature type="region of interest" description="Disordered" evidence="1">
    <location>
        <begin position="30"/>
        <end position="57"/>
    </location>
</feature>